<comment type="catalytic activity">
    <reaction evidence="3">
        <text>1-chloro-2,4-dinitrobenzene + glutathione = 2,4-dinitrophenyl-S-glutathione + chloride + H(+)</text>
        <dbReference type="Rhea" id="RHEA:51220"/>
        <dbReference type="ChEBI" id="CHEBI:15378"/>
        <dbReference type="ChEBI" id="CHEBI:17996"/>
        <dbReference type="ChEBI" id="CHEBI:34718"/>
        <dbReference type="ChEBI" id="CHEBI:57925"/>
        <dbReference type="ChEBI" id="CHEBI:133977"/>
        <dbReference type="EC" id="2.5.1.18"/>
    </reaction>
</comment>
<evidence type="ECO:0000256" key="2">
    <source>
        <dbReference type="ARBA" id="ARBA00023284"/>
    </source>
</evidence>
<evidence type="ECO:0000256" key="1">
    <source>
        <dbReference type="ARBA" id="ARBA00000217"/>
    </source>
</evidence>
<keyword evidence="2" id="KW-0676">Redox-active center</keyword>
<name>A0A9W6YQX9_AMBMO</name>
<dbReference type="EMBL" id="BSXU01000156">
    <property type="protein sequence ID" value="GMG19565.1"/>
    <property type="molecule type" value="Genomic_DNA"/>
</dbReference>
<dbReference type="CDD" id="cd03419">
    <property type="entry name" value="GRX_GRXh_1_2_like"/>
    <property type="match status" value="1"/>
</dbReference>
<evidence type="ECO:0000259" key="5">
    <source>
        <dbReference type="Pfam" id="PF00462"/>
    </source>
</evidence>
<dbReference type="InterPro" id="IPR036249">
    <property type="entry name" value="Thioredoxin-like_sf"/>
</dbReference>
<dbReference type="GO" id="GO:0015038">
    <property type="term" value="F:glutathione disulfide oxidoreductase activity"/>
    <property type="evidence" value="ECO:0007669"/>
    <property type="project" value="TreeGrafter"/>
</dbReference>
<dbReference type="PANTHER" id="PTHR45694">
    <property type="entry name" value="GLUTAREDOXIN 2"/>
    <property type="match status" value="1"/>
</dbReference>
<dbReference type="GO" id="GO:0004364">
    <property type="term" value="F:glutathione transferase activity"/>
    <property type="evidence" value="ECO:0007669"/>
    <property type="project" value="UniProtKB-EC"/>
</dbReference>
<evidence type="ECO:0000256" key="3">
    <source>
        <dbReference type="ARBA" id="ARBA00035808"/>
    </source>
</evidence>
<dbReference type="Proteomes" id="UP001165063">
    <property type="component" value="Unassembled WGS sequence"/>
</dbReference>
<dbReference type="GO" id="GO:0005634">
    <property type="term" value="C:nucleus"/>
    <property type="evidence" value="ECO:0007669"/>
    <property type="project" value="TreeGrafter"/>
</dbReference>
<dbReference type="AlphaFoldDB" id="A0A9W6YQX9"/>
<comment type="catalytic activity">
    <reaction evidence="1">
        <text>2 glutathione + H2O2 = glutathione disulfide + 2 H2O</text>
        <dbReference type="Rhea" id="RHEA:16833"/>
        <dbReference type="ChEBI" id="CHEBI:15377"/>
        <dbReference type="ChEBI" id="CHEBI:16240"/>
        <dbReference type="ChEBI" id="CHEBI:57925"/>
        <dbReference type="ChEBI" id="CHEBI:58297"/>
        <dbReference type="EC" id="1.11.1.9"/>
    </reaction>
</comment>
<proteinExistence type="predicted"/>
<comment type="catalytic activity">
    <reaction evidence="4">
        <text>RX + glutathione = an S-substituted glutathione + a halide anion + H(+)</text>
        <dbReference type="Rhea" id="RHEA:16437"/>
        <dbReference type="ChEBI" id="CHEBI:15378"/>
        <dbReference type="ChEBI" id="CHEBI:16042"/>
        <dbReference type="ChEBI" id="CHEBI:17792"/>
        <dbReference type="ChEBI" id="CHEBI:57925"/>
        <dbReference type="ChEBI" id="CHEBI:90779"/>
        <dbReference type="EC" id="2.5.1.18"/>
    </reaction>
</comment>
<dbReference type="InterPro" id="IPR002109">
    <property type="entry name" value="Glutaredoxin"/>
</dbReference>
<sequence>MSKQSVEKIQNLIKSKQVFVASKSYCPYCKASKQLLDEINADAYVIELDQVSDGGDLQDALASITGQRTVPNIFIGGKHIGGNSDLQALGKKAITEKIKAAASA</sequence>
<reference evidence="6" key="1">
    <citation type="submission" date="2023-04" db="EMBL/GenBank/DDBJ databases">
        <title>Ambrosiozyma monospora NBRC 1965.</title>
        <authorList>
            <person name="Ichikawa N."/>
            <person name="Sato H."/>
            <person name="Tonouchi N."/>
        </authorList>
    </citation>
    <scope>NUCLEOTIDE SEQUENCE</scope>
    <source>
        <strain evidence="6">NBRC 1965</strain>
    </source>
</reference>
<dbReference type="InterPro" id="IPR011899">
    <property type="entry name" value="Glutaredoxin_euk/vir"/>
</dbReference>
<accession>A0A9W6YQX9</accession>
<evidence type="ECO:0000313" key="6">
    <source>
        <dbReference type="EMBL" id="GMG19565.1"/>
    </source>
</evidence>
<dbReference type="Pfam" id="PF00462">
    <property type="entry name" value="Glutaredoxin"/>
    <property type="match status" value="1"/>
</dbReference>
<evidence type="ECO:0000313" key="7">
    <source>
        <dbReference type="Proteomes" id="UP001165063"/>
    </source>
</evidence>
<dbReference type="GO" id="GO:0034599">
    <property type="term" value="P:cellular response to oxidative stress"/>
    <property type="evidence" value="ECO:0007669"/>
    <property type="project" value="TreeGrafter"/>
</dbReference>
<protein>
    <submittedName>
        <fullName evidence="6">Unnamed protein product</fullName>
    </submittedName>
</protein>
<dbReference type="InterPro" id="IPR014025">
    <property type="entry name" value="Glutaredoxin_subgr"/>
</dbReference>
<dbReference type="OrthoDB" id="418495at2759"/>
<dbReference type="FunFam" id="3.40.30.10:FF:000026">
    <property type="entry name" value="Glutaredoxin 2"/>
    <property type="match status" value="1"/>
</dbReference>
<dbReference type="Gene3D" id="3.40.30.10">
    <property type="entry name" value="Glutaredoxin"/>
    <property type="match status" value="1"/>
</dbReference>
<dbReference type="GO" id="GO:0004602">
    <property type="term" value="F:glutathione peroxidase activity"/>
    <property type="evidence" value="ECO:0007669"/>
    <property type="project" value="UniProtKB-EC"/>
</dbReference>
<dbReference type="PANTHER" id="PTHR45694:SF18">
    <property type="entry name" value="GLUTAREDOXIN-1-RELATED"/>
    <property type="match status" value="1"/>
</dbReference>
<dbReference type="PROSITE" id="PS51354">
    <property type="entry name" value="GLUTAREDOXIN_2"/>
    <property type="match status" value="1"/>
</dbReference>
<evidence type="ECO:0000256" key="4">
    <source>
        <dbReference type="ARBA" id="ARBA00047960"/>
    </source>
</evidence>
<feature type="domain" description="Glutaredoxin" evidence="5">
    <location>
        <begin position="18"/>
        <end position="80"/>
    </location>
</feature>
<dbReference type="SUPFAM" id="SSF52833">
    <property type="entry name" value="Thioredoxin-like"/>
    <property type="match status" value="1"/>
</dbReference>
<dbReference type="GO" id="GO:0005737">
    <property type="term" value="C:cytoplasm"/>
    <property type="evidence" value="ECO:0007669"/>
    <property type="project" value="TreeGrafter"/>
</dbReference>
<keyword evidence="7" id="KW-1185">Reference proteome</keyword>
<dbReference type="PRINTS" id="PR00160">
    <property type="entry name" value="GLUTAREDOXIN"/>
</dbReference>
<dbReference type="NCBIfam" id="TIGR02180">
    <property type="entry name" value="GRX_euk"/>
    <property type="match status" value="1"/>
</dbReference>
<comment type="caution">
    <text evidence="6">The sequence shown here is derived from an EMBL/GenBank/DDBJ whole genome shotgun (WGS) entry which is preliminary data.</text>
</comment>
<organism evidence="6 7">
    <name type="scientific">Ambrosiozyma monospora</name>
    <name type="common">Yeast</name>
    <name type="synonym">Endomycopsis monosporus</name>
    <dbReference type="NCBI Taxonomy" id="43982"/>
    <lineage>
        <taxon>Eukaryota</taxon>
        <taxon>Fungi</taxon>
        <taxon>Dikarya</taxon>
        <taxon>Ascomycota</taxon>
        <taxon>Saccharomycotina</taxon>
        <taxon>Pichiomycetes</taxon>
        <taxon>Pichiales</taxon>
        <taxon>Pichiaceae</taxon>
        <taxon>Ambrosiozyma</taxon>
    </lineage>
</organism>
<gene>
    <name evidence="6" type="ORF">Amon01_000056400</name>
</gene>